<dbReference type="EMBL" id="BTGU01000008">
    <property type="protein sequence ID" value="GMN38377.1"/>
    <property type="molecule type" value="Genomic_DNA"/>
</dbReference>
<evidence type="ECO:0000256" key="2">
    <source>
        <dbReference type="ARBA" id="ARBA00004906"/>
    </source>
</evidence>
<keyword evidence="4 5" id="KW-0833">Ubl conjugation pathway</keyword>
<dbReference type="InterPro" id="IPR003613">
    <property type="entry name" value="Ubox_domain"/>
</dbReference>
<dbReference type="InterPro" id="IPR016024">
    <property type="entry name" value="ARM-type_fold"/>
</dbReference>
<feature type="domain" description="U-box" evidence="7">
    <location>
        <begin position="33"/>
        <end position="107"/>
    </location>
</feature>
<dbReference type="Gene3D" id="1.25.10.10">
    <property type="entry name" value="Leucine-rich Repeat Variant"/>
    <property type="match status" value="1"/>
</dbReference>
<protein>
    <recommendedName>
        <fullName evidence="5 7">U-box domain-containing protein</fullName>
        <ecNumber evidence="5">2.3.2.27</ecNumber>
    </recommendedName>
    <alternativeName>
        <fullName evidence="5">RING-type E3 ubiquitin transferase PUB</fullName>
    </alternativeName>
</protein>
<evidence type="ECO:0000256" key="1">
    <source>
        <dbReference type="ARBA" id="ARBA00000900"/>
    </source>
</evidence>
<dbReference type="Gene3D" id="3.30.40.10">
    <property type="entry name" value="Zinc/RING finger domain, C3HC4 (zinc finger)"/>
    <property type="match status" value="1"/>
</dbReference>
<accession>A0AA87ZQM8</accession>
<keyword evidence="3 5" id="KW-0808">Transferase</keyword>
<dbReference type="AlphaFoldDB" id="A0AA87ZQM8"/>
<dbReference type="InterPro" id="IPR011989">
    <property type="entry name" value="ARM-like"/>
</dbReference>
<dbReference type="CDD" id="cd16664">
    <property type="entry name" value="RING-Ubox_PUB"/>
    <property type="match status" value="1"/>
</dbReference>
<gene>
    <name evidence="8" type="ORF">TIFTF001_007604</name>
</gene>
<dbReference type="Pfam" id="PF04564">
    <property type="entry name" value="U-box"/>
    <property type="match status" value="1"/>
</dbReference>
<comment type="pathway">
    <text evidence="2 5">Protein modification; protein ubiquitination.</text>
</comment>
<evidence type="ECO:0000259" key="7">
    <source>
        <dbReference type="PROSITE" id="PS51698"/>
    </source>
</evidence>
<dbReference type="PANTHER" id="PTHR22849:SF139">
    <property type="entry name" value="U-BOX DOMAIN-CONTAINING PROTEIN"/>
    <property type="match status" value="1"/>
</dbReference>
<dbReference type="GO" id="GO:0061630">
    <property type="term" value="F:ubiquitin protein ligase activity"/>
    <property type="evidence" value="ECO:0007669"/>
    <property type="project" value="UniProtKB-UniRule"/>
</dbReference>
<dbReference type="FunFam" id="3.30.40.10:FF:000442">
    <property type="entry name" value="RING-type E3 ubiquitin transferase"/>
    <property type="match status" value="1"/>
</dbReference>
<feature type="compositionally biased region" description="Basic residues" evidence="6">
    <location>
        <begin position="1"/>
        <end position="16"/>
    </location>
</feature>
<dbReference type="InterPro" id="IPR045185">
    <property type="entry name" value="PUB22/23/24-like"/>
</dbReference>
<feature type="region of interest" description="Disordered" evidence="6">
    <location>
        <begin position="1"/>
        <end position="26"/>
    </location>
</feature>
<evidence type="ECO:0000256" key="3">
    <source>
        <dbReference type="ARBA" id="ARBA00022679"/>
    </source>
</evidence>
<comment type="function">
    <text evidence="5">Functions as an E3 ubiquitin ligase.</text>
</comment>
<proteinExistence type="predicted"/>
<dbReference type="GO" id="GO:0016567">
    <property type="term" value="P:protein ubiquitination"/>
    <property type="evidence" value="ECO:0007669"/>
    <property type="project" value="UniProtKB-UniRule"/>
</dbReference>
<evidence type="ECO:0000256" key="6">
    <source>
        <dbReference type="SAM" id="MobiDB-lite"/>
    </source>
</evidence>
<dbReference type="InterPro" id="IPR058678">
    <property type="entry name" value="ARM_PUB"/>
</dbReference>
<evidence type="ECO:0000256" key="4">
    <source>
        <dbReference type="ARBA" id="ARBA00022786"/>
    </source>
</evidence>
<evidence type="ECO:0000313" key="9">
    <source>
        <dbReference type="Proteomes" id="UP001187192"/>
    </source>
</evidence>
<keyword evidence="9" id="KW-1185">Reference proteome</keyword>
<comment type="catalytic activity">
    <reaction evidence="1 5">
        <text>S-ubiquitinyl-[E2 ubiquitin-conjugating enzyme]-L-cysteine + [acceptor protein]-L-lysine = [E2 ubiquitin-conjugating enzyme]-L-cysteine + N(6)-ubiquitinyl-[acceptor protein]-L-lysine.</text>
        <dbReference type="EC" id="2.3.2.27"/>
    </reaction>
</comment>
<name>A0AA87ZQM8_FICCA</name>
<dbReference type="SMART" id="SM00504">
    <property type="entry name" value="Ubox"/>
    <property type="match status" value="1"/>
</dbReference>
<dbReference type="EC" id="2.3.2.27" evidence="5"/>
<dbReference type="PANTHER" id="PTHR22849">
    <property type="entry name" value="WDSAM1 PROTEIN"/>
    <property type="match status" value="1"/>
</dbReference>
<dbReference type="InterPro" id="IPR045210">
    <property type="entry name" value="RING-Ubox_PUB"/>
</dbReference>
<comment type="caution">
    <text evidence="8">The sequence shown here is derived from an EMBL/GenBank/DDBJ whole genome shotgun (WGS) entry which is preliminary data.</text>
</comment>
<dbReference type="Proteomes" id="UP001187192">
    <property type="component" value="Unassembled WGS sequence"/>
</dbReference>
<dbReference type="PROSITE" id="PS51698">
    <property type="entry name" value="U_BOX"/>
    <property type="match status" value="1"/>
</dbReference>
<organism evidence="8 9">
    <name type="scientific">Ficus carica</name>
    <name type="common">Common fig</name>
    <dbReference type="NCBI Taxonomy" id="3494"/>
    <lineage>
        <taxon>Eukaryota</taxon>
        <taxon>Viridiplantae</taxon>
        <taxon>Streptophyta</taxon>
        <taxon>Embryophyta</taxon>
        <taxon>Tracheophyta</taxon>
        <taxon>Spermatophyta</taxon>
        <taxon>Magnoliopsida</taxon>
        <taxon>eudicotyledons</taxon>
        <taxon>Gunneridae</taxon>
        <taxon>Pentapetalae</taxon>
        <taxon>rosids</taxon>
        <taxon>fabids</taxon>
        <taxon>Rosales</taxon>
        <taxon>Moraceae</taxon>
        <taxon>Ficeae</taxon>
        <taxon>Ficus</taxon>
    </lineage>
</organism>
<sequence length="461" mass="51388">MISSWRRRRSAGRRTRKEQLNLNSGGGGDIELTIPSHFRCPISLDLMKDPVTLATGITYDRQSIETWIESGNVTCPITNQVLRNLEPIPNHTIRKMIQDWCVQNKSYGIERIPTPRIPISSVEASDILVNITEAGKRRDQDKCKELVAKIKALMKESERNKKGIASNGAGKALSVAFEEFSSSKSAVTDENDAVLDELLSALTMIFPLDEEAKCVLGLESCLRCMVRFLEAGDLSRRRNSILVIKQIISSDKRKISAMAEIEGALEALVKLIKEPICPTSKKASLMVVYHMVSSSSSFSNDKIRERFVEMGLVSLLLEMLVDSEKSVCDKALGVLDGICSCKGGREKAYGHALTMPVLVKKILRVSDSATEFSVSILWKLACKNEDEENAEKEKNEENKVIKVAVEALQVGAFQKLLLLLQVGCGERVKEKTSELLKLLNLHRARVECIDSMDFKDLKRPF</sequence>
<evidence type="ECO:0000313" key="8">
    <source>
        <dbReference type="EMBL" id="GMN38377.1"/>
    </source>
</evidence>
<dbReference type="SUPFAM" id="SSF48371">
    <property type="entry name" value="ARM repeat"/>
    <property type="match status" value="1"/>
</dbReference>
<evidence type="ECO:0000256" key="5">
    <source>
        <dbReference type="RuleBase" id="RU369093"/>
    </source>
</evidence>
<dbReference type="Pfam" id="PF25598">
    <property type="entry name" value="ARM_PUB"/>
    <property type="match status" value="1"/>
</dbReference>
<reference evidence="8" key="1">
    <citation type="submission" date="2023-07" db="EMBL/GenBank/DDBJ databases">
        <title>draft genome sequence of fig (Ficus carica).</title>
        <authorList>
            <person name="Takahashi T."/>
            <person name="Nishimura K."/>
        </authorList>
    </citation>
    <scope>NUCLEOTIDE SEQUENCE</scope>
</reference>
<dbReference type="InterPro" id="IPR013083">
    <property type="entry name" value="Znf_RING/FYVE/PHD"/>
</dbReference>
<dbReference type="SUPFAM" id="SSF57850">
    <property type="entry name" value="RING/U-box"/>
    <property type="match status" value="1"/>
</dbReference>